<reference evidence="2 3" key="1">
    <citation type="submission" date="2024-06" db="EMBL/GenBank/DDBJ databases">
        <title>The draft genome of Grus japonensis, version 3.</title>
        <authorList>
            <person name="Nabeshima K."/>
            <person name="Suzuki S."/>
            <person name="Onuma M."/>
        </authorList>
    </citation>
    <scope>NUCLEOTIDE SEQUENCE [LARGE SCALE GENOMIC DNA]</scope>
    <source>
        <strain evidence="2 3">451A</strain>
    </source>
</reference>
<evidence type="ECO:0000313" key="2">
    <source>
        <dbReference type="EMBL" id="GAB0201050.1"/>
    </source>
</evidence>
<dbReference type="Proteomes" id="UP001623348">
    <property type="component" value="Unassembled WGS sequence"/>
</dbReference>
<evidence type="ECO:0000256" key="1">
    <source>
        <dbReference type="SAM" id="SignalP"/>
    </source>
</evidence>
<accession>A0ABC9XTK4</accession>
<protein>
    <submittedName>
        <fullName evidence="2">Uncharacterized protein</fullName>
    </submittedName>
</protein>
<gene>
    <name evidence="2" type="ORF">GRJ2_002570500</name>
</gene>
<keyword evidence="3" id="KW-1185">Reference proteome</keyword>
<sequence length="124" mass="13875">MTNFLIAAFFILHFLQGNAEIRGQEDIMEFLYDYASHFSDYLYANGNYSENVTLIPTMYSYEPPGFPAMTPCAAPQKLIDIPDTTALMKKRTSSLRSKLHPLNEAVTSGFSTVVTLCTKFSIDG</sequence>
<evidence type="ECO:0000313" key="3">
    <source>
        <dbReference type="Proteomes" id="UP001623348"/>
    </source>
</evidence>
<name>A0ABC9XTK4_GRUJA</name>
<comment type="caution">
    <text evidence="2">The sequence shown here is derived from an EMBL/GenBank/DDBJ whole genome shotgun (WGS) entry which is preliminary data.</text>
</comment>
<organism evidence="2 3">
    <name type="scientific">Grus japonensis</name>
    <name type="common">Japanese crane</name>
    <name type="synonym">Red-crowned crane</name>
    <dbReference type="NCBI Taxonomy" id="30415"/>
    <lineage>
        <taxon>Eukaryota</taxon>
        <taxon>Metazoa</taxon>
        <taxon>Chordata</taxon>
        <taxon>Craniata</taxon>
        <taxon>Vertebrata</taxon>
        <taxon>Euteleostomi</taxon>
        <taxon>Archelosauria</taxon>
        <taxon>Archosauria</taxon>
        <taxon>Dinosauria</taxon>
        <taxon>Saurischia</taxon>
        <taxon>Theropoda</taxon>
        <taxon>Coelurosauria</taxon>
        <taxon>Aves</taxon>
        <taxon>Neognathae</taxon>
        <taxon>Neoaves</taxon>
        <taxon>Gruiformes</taxon>
        <taxon>Gruidae</taxon>
        <taxon>Grus</taxon>
    </lineage>
</organism>
<dbReference type="EMBL" id="BAAFJT010000029">
    <property type="protein sequence ID" value="GAB0201050.1"/>
    <property type="molecule type" value="Genomic_DNA"/>
</dbReference>
<feature type="chain" id="PRO_5044747127" evidence="1">
    <location>
        <begin position="20"/>
        <end position="124"/>
    </location>
</feature>
<dbReference type="AlphaFoldDB" id="A0ABC9XTK4"/>
<proteinExistence type="predicted"/>
<keyword evidence="1" id="KW-0732">Signal</keyword>
<feature type="signal peptide" evidence="1">
    <location>
        <begin position="1"/>
        <end position="19"/>
    </location>
</feature>